<sequence length="434" mass="45904">MTTQRALSPFETGYFGTGARLGSVPLGGMPLYIGSTVRGEIDPALLREALAELAAGHALLRAHLVSDADGALRFELTPGFRPALEVAAGGEAAYRALVNSEQDWHDGLFKAIVLREEERTQIVLILHHGISDGRSAFALLDELWRRYSAHLAGSPLPPHDSDTELVDGVDAQLRQVVSDAEVAAFVAQIREAAFGMDPAAAPRPLPPAGNPDPLGRFALRRIELSAGETAAFVSAARAHGVSVNSLLAGAATLAVRTQFGDIGPVPMMCGHAVDLRPELVAPLPDSTVLNCAAGAGTPLLVDIGSDPIELAQQVAAGMREALAMRFPALFMRAAQGALDPVAPAVFAAQPTIALSNIGRVPEHSLPPRLELLRDDVFAMVPGMPPKMTVFTVGDRLTIQVEYDTADHGHVQMGVVAAAMRSQVLRLCEPARQRV</sequence>
<evidence type="ECO:0000256" key="6">
    <source>
        <dbReference type="ARBA" id="ARBA00013449"/>
    </source>
</evidence>
<evidence type="ECO:0000256" key="3">
    <source>
        <dbReference type="ARBA" id="ARBA00001907"/>
    </source>
</evidence>
<dbReference type="InterPro" id="IPR052058">
    <property type="entry name" value="Alcohol_O-acetyltransferase"/>
</dbReference>
<evidence type="ECO:0000256" key="7">
    <source>
        <dbReference type="ARBA" id="ARBA00022516"/>
    </source>
</evidence>
<dbReference type="PANTHER" id="PTHR28037">
    <property type="entry name" value="ALCOHOL O-ACETYLTRANSFERASE 1-RELATED"/>
    <property type="match status" value="1"/>
</dbReference>
<dbReference type="RefSeq" id="WP_181579584.1">
    <property type="nucleotide sequence ID" value="NZ_CP059399.1"/>
</dbReference>
<feature type="domain" description="Phthiocerol/phthiodiolone dimycocerosyl transferase C-terminal" evidence="13">
    <location>
        <begin position="216"/>
        <end position="400"/>
    </location>
</feature>
<evidence type="ECO:0000256" key="12">
    <source>
        <dbReference type="ARBA" id="ARBA00033407"/>
    </source>
</evidence>
<dbReference type="PANTHER" id="PTHR28037:SF1">
    <property type="entry name" value="ALCOHOL O-ACETYLTRANSFERASE 1-RELATED"/>
    <property type="match status" value="1"/>
</dbReference>
<evidence type="ECO:0000256" key="4">
    <source>
        <dbReference type="ARBA" id="ARBA00006558"/>
    </source>
</evidence>
<keyword evidence="15" id="KW-1185">Reference proteome</keyword>
<comment type="catalytic activity">
    <reaction evidence="2">
        <text>2 a mycocerosyl-[mycocerosic acid synthase] + a phenolphthiocerol = a dimycocerosyl phenolphthiocerol + 2 holo-[mycocerosic acid synthase].</text>
        <dbReference type="EC" id="2.3.1.282"/>
    </reaction>
</comment>
<comment type="similarity">
    <text evidence="4">Belongs to the acyltransferase PapA5 family.</text>
</comment>
<dbReference type="AlphaFoldDB" id="A0A7D6VEP1"/>
<evidence type="ECO:0000256" key="9">
    <source>
        <dbReference type="ARBA" id="ARBA00023315"/>
    </source>
</evidence>
<keyword evidence="7" id="KW-0443">Lipid metabolism</keyword>
<dbReference type="Gene3D" id="3.30.559.30">
    <property type="entry name" value="Nonribosomal peptide synthetase, condensation domain"/>
    <property type="match status" value="1"/>
</dbReference>
<evidence type="ECO:0000313" key="14">
    <source>
        <dbReference type="EMBL" id="QLY28376.1"/>
    </source>
</evidence>
<dbReference type="InterPro" id="IPR031641">
    <property type="entry name" value="PapA_C"/>
</dbReference>
<protein>
    <recommendedName>
        <fullName evidence="6">Phthiocerol/phthiodiolone dimycocerosyl transferase</fullName>
        <ecNumber evidence="5">2.3.1.282</ecNumber>
    </recommendedName>
    <alternativeName>
        <fullName evidence="12">Acyltransferase PapA5</fullName>
    </alternativeName>
    <alternativeName>
        <fullName evidence="10">Phthiocerol/phthiodiolone O-acyltransferase</fullName>
    </alternativeName>
    <alternativeName>
        <fullName evidence="11">Polyketide synthase-associated protein A5</fullName>
    </alternativeName>
</protein>
<reference evidence="14 15" key="1">
    <citation type="submission" date="2020-07" db="EMBL/GenBank/DDBJ databases">
        <authorList>
            <person name="Zhuang K."/>
            <person name="Ran Y."/>
        </authorList>
    </citation>
    <scope>NUCLEOTIDE SEQUENCE [LARGE SCALE GENOMIC DNA]</scope>
    <source>
        <strain evidence="14 15">WCH-YHL-001</strain>
    </source>
</reference>
<keyword evidence="9" id="KW-0012">Acyltransferase</keyword>
<comment type="catalytic activity">
    <reaction evidence="3">
        <text>2 a mycocerosyl-[mycocerosic acid synthase] + a phthiodiolone = a dimycocerosyl phthiodiolone + 2 holo-[mycocerosic acid synthase].</text>
        <dbReference type="EC" id="2.3.1.282"/>
    </reaction>
</comment>
<evidence type="ECO:0000256" key="11">
    <source>
        <dbReference type="ARBA" id="ARBA00032317"/>
    </source>
</evidence>
<dbReference type="SUPFAM" id="SSF52777">
    <property type="entry name" value="CoA-dependent acyltransferases"/>
    <property type="match status" value="2"/>
</dbReference>
<keyword evidence="8" id="KW-0808">Transferase</keyword>
<dbReference type="EMBL" id="CP059399">
    <property type="protein sequence ID" value="QLY28376.1"/>
    <property type="molecule type" value="Genomic_DNA"/>
</dbReference>
<dbReference type="GO" id="GO:0016746">
    <property type="term" value="F:acyltransferase activity"/>
    <property type="evidence" value="ECO:0007669"/>
    <property type="project" value="UniProtKB-KW"/>
</dbReference>
<evidence type="ECO:0000256" key="8">
    <source>
        <dbReference type="ARBA" id="ARBA00022679"/>
    </source>
</evidence>
<dbReference type="KEGG" id="nhu:H0264_23720"/>
<evidence type="ECO:0000259" key="13">
    <source>
        <dbReference type="Pfam" id="PF16911"/>
    </source>
</evidence>
<comment type="catalytic activity">
    <reaction evidence="1">
        <text>2 a mycocerosyl-[mycocerosic acid synthase] + a phthiocerol = a dimycocerosyl phthiocerol + 2 holo-[mycocerosic acid synthase].</text>
        <dbReference type="EC" id="2.3.1.282"/>
    </reaction>
</comment>
<evidence type="ECO:0000256" key="10">
    <source>
        <dbReference type="ARBA" id="ARBA00030465"/>
    </source>
</evidence>
<organism evidence="14 15">
    <name type="scientific">Nocardia huaxiensis</name>
    <dbReference type="NCBI Taxonomy" id="2755382"/>
    <lineage>
        <taxon>Bacteria</taxon>
        <taxon>Bacillati</taxon>
        <taxon>Actinomycetota</taxon>
        <taxon>Actinomycetes</taxon>
        <taxon>Mycobacteriales</taxon>
        <taxon>Nocardiaceae</taxon>
        <taxon>Nocardia</taxon>
    </lineage>
</organism>
<accession>A0A7D6VEP1</accession>
<evidence type="ECO:0000313" key="15">
    <source>
        <dbReference type="Proteomes" id="UP000515512"/>
    </source>
</evidence>
<dbReference type="Pfam" id="PF16911">
    <property type="entry name" value="PapA_C"/>
    <property type="match status" value="1"/>
</dbReference>
<dbReference type="InterPro" id="IPR023213">
    <property type="entry name" value="CAT-like_dom_sf"/>
</dbReference>
<evidence type="ECO:0000256" key="1">
    <source>
        <dbReference type="ARBA" id="ARBA00000026"/>
    </source>
</evidence>
<dbReference type="Proteomes" id="UP000515512">
    <property type="component" value="Chromosome"/>
</dbReference>
<evidence type="ECO:0000256" key="2">
    <source>
        <dbReference type="ARBA" id="ARBA00000625"/>
    </source>
</evidence>
<dbReference type="EC" id="2.3.1.282" evidence="5"/>
<proteinExistence type="inferred from homology"/>
<keyword evidence="7" id="KW-0444">Lipid biosynthesis</keyword>
<evidence type="ECO:0000256" key="5">
    <source>
        <dbReference type="ARBA" id="ARBA00012866"/>
    </source>
</evidence>
<gene>
    <name evidence="14" type="ORF">H0264_23720</name>
</gene>
<dbReference type="Gene3D" id="3.30.559.10">
    <property type="entry name" value="Chloramphenicol acetyltransferase-like domain"/>
    <property type="match status" value="1"/>
</dbReference>
<name>A0A7D6VEP1_9NOCA</name>